<dbReference type="KEGG" id="mrr:Moror_4927"/>
<evidence type="ECO:0000313" key="2">
    <source>
        <dbReference type="Proteomes" id="UP000017559"/>
    </source>
</evidence>
<proteinExistence type="predicted"/>
<protein>
    <submittedName>
        <fullName evidence="1">Uncharacterized protein</fullName>
    </submittedName>
</protein>
<comment type="caution">
    <text evidence="1">The sequence shown here is derived from an EMBL/GenBank/DDBJ whole genome shotgun (WGS) entry which is preliminary data.</text>
</comment>
<organism evidence="1 2">
    <name type="scientific">Moniliophthora roreri (strain MCA 2997)</name>
    <name type="common">Cocoa frosty pod rot fungus</name>
    <name type="synonym">Crinipellis roreri</name>
    <dbReference type="NCBI Taxonomy" id="1381753"/>
    <lineage>
        <taxon>Eukaryota</taxon>
        <taxon>Fungi</taxon>
        <taxon>Dikarya</taxon>
        <taxon>Basidiomycota</taxon>
        <taxon>Agaricomycotina</taxon>
        <taxon>Agaricomycetes</taxon>
        <taxon>Agaricomycetidae</taxon>
        <taxon>Agaricales</taxon>
        <taxon>Marasmiineae</taxon>
        <taxon>Marasmiaceae</taxon>
        <taxon>Moniliophthora</taxon>
    </lineage>
</organism>
<dbReference type="AlphaFoldDB" id="V2Y496"/>
<name>V2Y496_MONRO</name>
<sequence length="77" mass="8558">MSLFLHACSIDNSVFPFSANVFPNNRVLLPGLTSPRDALFWLSYIMGHKIVRGSRALIPTYVVNTTCFQDIRGIGIS</sequence>
<accession>V2Y496</accession>
<reference evidence="1 2" key="1">
    <citation type="journal article" date="2014" name="BMC Genomics">
        <title>Genome and secretome analysis of the hemibiotrophic fungal pathogen, Moniliophthora roreri, which causes frosty pod rot disease of cacao: mechanisms of the biotrophic and necrotrophic phases.</title>
        <authorList>
            <person name="Meinhardt L.W."/>
            <person name="Costa G.G.L."/>
            <person name="Thomazella D.P.T."/>
            <person name="Teixeira P.J.P.L."/>
            <person name="Carazzolle M.F."/>
            <person name="Schuster S.C."/>
            <person name="Carlson J.E."/>
            <person name="Guiltinan M.J."/>
            <person name="Mieczkowski P."/>
            <person name="Farmer A."/>
            <person name="Ramaraj T."/>
            <person name="Crozier J."/>
            <person name="Davis R.E."/>
            <person name="Shao J."/>
            <person name="Melnick R.L."/>
            <person name="Pereira G.A.G."/>
            <person name="Bailey B.A."/>
        </authorList>
    </citation>
    <scope>NUCLEOTIDE SEQUENCE [LARGE SCALE GENOMIC DNA]</scope>
    <source>
        <strain evidence="1 2">MCA 2997</strain>
    </source>
</reference>
<gene>
    <name evidence="1" type="ORF">Moror_4927</name>
</gene>
<keyword evidence="2" id="KW-1185">Reference proteome</keyword>
<dbReference type="HOGENOM" id="CLU_2638624_0_0_1"/>
<evidence type="ECO:0000313" key="1">
    <source>
        <dbReference type="EMBL" id="ESK86454.1"/>
    </source>
</evidence>
<dbReference type="EMBL" id="AWSO01000930">
    <property type="protein sequence ID" value="ESK86454.1"/>
    <property type="molecule type" value="Genomic_DNA"/>
</dbReference>
<dbReference type="Proteomes" id="UP000017559">
    <property type="component" value="Unassembled WGS sequence"/>
</dbReference>